<comment type="pathway">
    <text evidence="1">Cofactor biosynthesis; (R)-pantothenate biosynthesis; (R)-pantoate from 3-methyl-2-oxobutanoate: step 1/2.</text>
</comment>
<reference evidence="6" key="1">
    <citation type="submission" date="2020-11" db="EMBL/GenBank/DDBJ databases">
        <authorList>
            <person name="Tran Van P."/>
        </authorList>
    </citation>
    <scope>NUCLEOTIDE SEQUENCE</scope>
</reference>
<gene>
    <name evidence="6" type="ORF">ONB1V03_LOCUS6805</name>
</gene>
<dbReference type="Pfam" id="PF02548">
    <property type="entry name" value="Pantoate_transf"/>
    <property type="match status" value="1"/>
</dbReference>
<name>A0A7R9LV83_9ACAR</name>
<organism evidence="6">
    <name type="scientific">Oppiella nova</name>
    <dbReference type="NCBI Taxonomy" id="334625"/>
    <lineage>
        <taxon>Eukaryota</taxon>
        <taxon>Metazoa</taxon>
        <taxon>Ecdysozoa</taxon>
        <taxon>Arthropoda</taxon>
        <taxon>Chelicerata</taxon>
        <taxon>Arachnida</taxon>
        <taxon>Acari</taxon>
        <taxon>Acariformes</taxon>
        <taxon>Sarcoptiformes</taxon>
        <taxon>Oribatida</taxon>
        <taxon>Brachypylina</taxon>
        <taxon>Oppioidea</taxon>
        <taxon>Oppiidae</taxon>
        <taxon>Oppiella</taxon>
    </lineage>
</organism>
<accession>A0A7R9LV83</accession>
<dbReference type="AlphaFoldDB" id="A0A7R9LV83"/>
<proteinExistence type="inferred from homology"/>
<dbReference type="GO" id="GO:0000287">
    <property type="term" value="F:magnesium ion binding"/>
    <property type="evidence" value="ECO:0007669"/>
    <property type="project" value="TreeGrafter"/>
</dbReference>
<protein>
    <recommendedName>
        <fullName evidence="3">3-methyl-2-oxobutanoate hydroxymethyltransferase</fullName>
        <ecNumber evidence="3">2.1.2.11</ecNumber>
    </recommendedName>
</protein>
<evidence type="ECO:0000256" key="4">
    <source>
        <dbReference type="ARBA" id="ARBA00022679"/>
    </source>
</evidence>
<dbReference type="UniPathway" id="UPA00028">
    <property type="reaction ID" value="UER00003"/>
</dbReference>
<dbReference type="GO" id="GO:0005737">
    <property type="term" value="C:cytoplasm"/>
    <property type="evidence" value="ECO:0007669"/>
    <property type="project" value="TreeGrafter"/>
</dbReference>
<dbReference type="EC" id="2.1.2.11" evidence="3"/>
<evidence type="ECO:0000256" key="3">
    <source>
        <dbReference type="ARBA" id="ARBA00012618"/>
    </source>
</evidence>
<comment type="catalytic activity">
    <reaction evidence="5">
        <text>(6R)-5,10-methylene-5,6,7,8-tetrahydrofolate + 3-methyl-2-oxobutanoate + H2O = 2-dehydropantoate + (6S)-5,6,7,8-tetrahydrofolate</text>
        <dbReference type="Rhea" id="RHEA:11824"/>
        <dbReference type="ChEBI" id="CHEBI:11561"/>
        <dbReference type="ChEBI" id="CHEBI:11851"/>
        <dbReference type="ChEBI" id="CHEBI:15377"/>
        <dbReference type="ChEBI" id="CHEBI:15636"/>
        <dbReference type="ChEBI" id="CHEBI:57453"/>
        <dbReference type="EC" id="2.1.2.11"/>
    </reaction>
</comment>
<dbReference type="HAMAP" id="MF_00156">
    <property type="entry name" value="PanB"/>
    <property type="match status" value="1"/>
</dbReference>
<dbReference type="Proteomes" id="UP000728032">
    <property type="component" value="Unassembled WGS sequence"/>
</dbReference>
<dbReference type="PIRSF" id="PIRSF000388">
    <property type="entry name" value="Pantoate_hydroxy_MeTrfase"/>
    <property type="match status" value="1"/>
</dbReference>
<evidence type="ECO:0000256" key="5">
    <source>
        <dbReference type="ARBA" id="ARBA00049172"/>
    </source>
</evidence>
<dbReference type="NCBIfam" id="NF001452">
    <property type="entry name" value="PRK00311.1"/>
    <property type="match status" value="1"/>
</dbReference>
<keyword evidence="4" id="KW-0808">Transferase</keyword>
<dbReference type="InterPro" id="IPR003700">
    <property type="entry name" value="Pantoate_hydroxy_MeTrfase"/>
</dbReference>
<dbReference type="GO" id="GO:0015940">
    <property type="term" value="P:pantothenate biosynthetic process"/>
    <property type="evidence" value="ECO:0007669"/>
    <property type="project" value="UniProtKB-UniPathway"/>
</dbReference>
<dbReference type="CDD" id="cd06557">
    <property type="entry name" value="KPHMT-like"/>
    <property type="match status" value="1"/>
</dbReference>
<comment type="similarity">
    <text evidence="2">Belongs to the PanB family.</text>
</comment>
<dbReference type="EMBL" id="CAJPVJ010003203">
    <property type="protein sequence ID" value="CAG2167296.1"/>
    <property type="molecule type" value="Genomic_DNA"/>
</dbReference>
<evidence type="ECO:0000256" key="2">
    <source>
        <dbReference type="ARBA" id="ARBA00008676"/>
    </source>
</evidence>
<dbReference type="FunFam" id="3.20.20.60:FF:000003">
    <property type="entry name" value="3-methyl-2-oxobutanoate hydroxymethyltransferase"/>
    <property type="match status" value="1"/>
</dbReference>
<dbReference type="NCBIfam" id="TIGR00222">
    <property type="entry name" value="panB"/>
    <property type="match status" value="1"/>
</dbReference>
<dbReference type="PANTHER" id="PTHR20881:SF0">
    <property type="entry name" value="3-METHYL-2-OXOBUTANOATE HYDROXYMETHYLTRANSFERASE"/>
    <property type="match status" value="1"/>
</dbReference>
<dbReference type="OrthoDB" id="425211at2759"/>
<dbReference type="SUPFAM" id="SSF51621">
    <property type="entry name" value="Phosphoenolpyruvate/pyruvate domain"/>
    <property type="match status" value="1"/>
</dbReference>
<keyword evidence="7" id="KW-1185">Reference proteome</keyword>
<dbReference type="GO" id="GO:0003864">
    <property type="term" value="F:3-methyl-2-oxobutanoate hydroxymethyltransferase activity"/>
    <property type="evidence" value="ECO:0007669"/>
    <property type="project" value="UniProtKB-EC"/>
</dbReference>
<dbReference type="InterPro" id="IPR040442">
    <property type="entry name" value="Pyrv_kinase-like_dom_sf"/>
</dbReference>
<evidence type="ECO:0000256" key="1">
    <source>
        <dbReference type="ARBA" id="ARBA00005033"/>
    </source>
</evidence>
<dbReference type="PANTHER" id="PTHR20881">
    <property type="entry name" value="3-METHYL-2-OXOBUTANOATE HYDROXYMETHYLTRANSFERASE"/>
    <property type="match status" value="1"/>
</dbReference>
<evidence type="ECO:0000313" key="7">
    <source>
        <dbReference type="Proteomes" id="UP000728032"/>
    </source>
</evidence>
<dbReference type="EMBL" id="OC918028">
    <property type="protein sequence ID" value="CAD7648537.1"/>
    <property type="molecule type" value="Genomic_DNA"/>
</dbReference>
<dbReference type="InterPro" id="IPR015813">
    <property type="entry name" value="Pyrv/PenolPyrv_kinase-like_dom"/>
</dbReference>
<evidence type="ECO:0000313" key="6">
    <source>
        <dbReference type="EMBL" id="CAD7648537.1"/>
    </source>
</evidence>
<dbReference type="Gene3D" id="3.20.20.60">
    <property type="entry name" value="Phosphoenolpyruvate-binding domains"/>
    <property type="match status" value="1"/>
</dbReference>
<sequence length="282" mass="30511">MISQLSLRSRCLATNAKRRQMSLLDFHTKKHNKDKIAMVTCYDYTSARIASDTGADCLLVGDSVAMTVHGFPDTLPATVAMMCAHTEAVHRGAGGMFLVADLPFLSYRQSLSKSVGAVYELMRAGAQAIKLEGAGSNLSLIKHLVESGVPVMGHLGLTPQSVRGLGGYRIQGRTEASVKRLLDDSLSLQECGCFGLVLECIPAPVAKEITDALTIPTIGIGAGPHTDGQVLVWQDMFGLNDDLKPKFVRHFLNGSQLFKQGINEYAKAVKDGSFPDRQHCYE</sequence>